<dbReference type="GO" id="GO:0030598">
    <property type="term" value="F:rRNA N-glycosylase activity"/>
    <property type="evidence" value="ECO:0007669"/>
    <property type="project" value="InterPro"/>
</dbReference>
<gene>
    <name evidence="1" type="ORF">EJB19_09490</name>
</gene>
<sequence length="238" mass="26639">MLKPLLFSCLSLVFLGFNEKKVNCQKKIYQLDKSYLKKSRVLGVFDLNLEHTVYNSNIQNIRDAFRGNANVPNVLQVKVKINEASCLLYLNAAFESRACIPAPNASLYVIGFKGGDGRDYLFNIEPFPNPELKGINSITLSIDGSYRSLGHASSLPIINKAELETLVRTISNFKGTIISSALSSALTKIIIITCETSRFKSVETDVYNMLRTSTPFDASTRYDMIKRWNTTLLGDNNF</sequence>
<dbReference type="Pfam" id="PF00161">
    <property type="entry name" value="RIP"/>
    <property type="match status" value="1"/>
</dbReference>
<evidence type="ECO:0000313" key="1">
    <source>
        <dbReference type="EMBL" id="RVU88387.1"/>
    </source>
</evidence>
<dbReference type="InterPro" id="IPR036041">
    <property type="entry name" value="Ribosome-inact_prot_sf"/>
</dbReference>
<organism evidence="1">
    <name type="scientific">Flavobacterium columnare</name>
    <dbReference type="NCBI Taxonomy" id="996"/>
    <lineage>
        <taxon>Bacteria</taxon>
        <taxon>Pseudomonadati</taxon>
        <taxon>Bacteroidota</taxon>
        <taxon>Flavobacteriia</taxon>
        <taxon>Flavobacteriales</taxon>
        <taxon>Flavobacteriaceae</taxon>
        <taxon>Flavobacterium</taxon>
    </lineage>
</organism>
<dbReference type="Gene3D" id="3.40.420.10">
    <property type="entry name" value="Ricin (A subunit), domain 1"/>
    <property type="match status" value="1"/>
</dbReference>
<name>A0AA94F4T1_9FLAO</name>
<dbReference type="AlphaFoldDB" id="A0AA94F4T1"/>
<accession>A0AA94F4T1</accession>
<dbReference type="EMBL" id="RWGX01000004">
    <property type="protein sequence ID" value="RVU88387.1"/>
    <property type="molecule type" value="Genomic_DNA"/>
</dbReference>
<comment type="caution">
    <text evidence="1">The sequence shown here is derived from an EMBL/GenBank/DDBJ whole genome shotgun (WGS) entry which is preliminary data.</text>
</comment>
<dbReference type="SUPFAM" id="SSF56371">
    <property type="entry name" value="Ribosome inactivating proteins (RIP)"/>
    <property type="match status" value="1"/>
</dbReference>
<reference evidence="1" key="1">
    <citation type="submission" date="2018-12" db="EMBL/GenBank/DDBJ databases">
        <title>Draft genome sequence of Flaovobacterium columnare BGFS27 isolated from channel catfish in Alabama.</title>
        <authorList>
            <person name="Cai W."/>
            <person name="Arias C."/>
        </authorList>
    </citation>
    <scope>NUCLEOTIDE SEQUENCE [LARGE SCALE GENOMIC DNA]</scope>
    <source>
        <strain evidence="1">BGFS27</strain>
    </source>
</reference>
<dbReference type="InterPro" id="IPR001574">
    <property type="entry name" value="Ribosome_inactivat_prot"/>
</dbReference>
<proteinExistence type="predicted"/>
<protein>
    <submittedName>
        <fullName evidence="1">Uncharacterized protein</fullName>
    </submittedName>
</protein>
<dbReference type="InterPro" id="IPR016138">
    <property type="entry name" value="Ribosome_inactivat_prot_sub1"/>
</dbReference>
<dbReference type="GO" id="GO:0017148">
    <property type="term" value="P:negative regulation of translation"/>
    <property type="evidence" value="ECO:0007669"/>
    <property type="project" value="InterPro"/>
</dbReference>
<dbReference type="RefSeq" id="WP_127822156.1">
    <property type="nucleotide sequence ID" value="NZ_RWGX02000012.1"/>
</dbReference>